<name>A0ABT1QX11_9GAMM</name>
<evidence type="ECO:0000313" key="1">
    <source>
        <dbReference type="EMBL" id="MCQ4166830.1"/>
    </source>
</evidence>
<accession>A0ABT1QX11</accession>
<protein>
    <submittedName>
        <fullName evidence="1">Uncharacterized protein</fullName>
    </submittedName>
</protein>
<evidence type="ECO:0000313" key="2">
    <source>
        <dbReference type="Proteomes" id="UP001165498"/>
    </source>
</evidence>
<gene>
    <name evidence="1" type="ORF">NM961_19125</name>
</gene>
<reference evidence="1" key="1">
    <citation type="submission" date="2022-07" db="EMBL/GenBank/DDBJ databases">
        <title>Tahibacter sp., a new gammaproteobacterium isolated from the silt sample collected at pig farm.</title>
        <authorList>
            <person name="Chen H."/>
        </authorList>
    </citation>
    <scope>NUCLEOTIDE SEQUENCE</scope>
    <source>
        <strain evidence="1">P2K</strain>
    </source>
</reference>
<proteinExistence type="predicted"/>
<dbReference type="EMBL" id="JANFQO010000021">
    <property type="protein sequence ID" value="MCQ4166830.1"/>
    <property type="molecule type" value="Genomic_DNA"/>
</dbReference>
<dbReference type="RefSeq" id="WP_255916013.1">
    <property type="nucleotide sequence ID" value="NZ_JANFQO010000021.1"/>
</dbReference>
<organism evidence="1 2">
    <name type="scientific">Tahibacter harae</name>
    <dbReference type="NCBI Taxonomy" id="2963937"/>
    <lineage>
        <taxon>Bacteria</taxon>
        <taxon>Pseudomonadati</taxon>
        <taxon>Pseudomonadota</taxon>
        <taxon>Gammaproteobacteria</taxon>
        <taxon>Lysobacterales</taxon>
        <taxon>Rhodanobacteraceae</taxon>
        <taxon>Tahibacter</taxon>
    </lineage>
</organism>
<keyword evidence="2" id="KW-1185">Reference proteome</keyword>
<comment type="caution">
    <text evidence="1">The sequence shown here is derived from an EMBL/GenBank/DDBJ whole genome shotgun (WGS) entry which is preliminary data.</text>
</comment>
<sequence length="120" mass="12541">MRSGNDLLRCSLVGLALILSGSLGAAGLDCISLESGFRCEAWPQGSDYRYEWHIAGARTGQPFSTGALHEVGCFADHASAIAVSVITPAGHIETATRLLPACHELHTDALSARGGTSQSF</sequence>
<dbReference type="Proteomes" id="UP001165498">
    <property type="component" value="Unassembled WGS sequence"/>
</dbReference>